<gene>
    <name evidence="2" type="ORF">LCGC14_1689920</name>
</gene>
<feature type="compositionally biased region" description="Basic and acidic residues" evidence="1">
    <location>
        <begin position="242"/>
        <end position="253"/>
    </location>
</feature>
<proteinExistence type="predicted"/>
<feature type="non-terminal residue" evidence="2">
    <location>
        <position position="1"/>
    </location>
</feature>
<evidence type="ECO:0000256" key="1">
    <source>
        <dbReference type="SAM" id="MobiDB-lite"/>
    </source>
</evidence>
<name>A0A0F9K1Q9_9ZZZZ</name>
<accession>A0A0F9K1Q9</accession>
<protein>
    <submittedName>
        <fullName evidence="2">Uncharacterized protein</fullName>
    </submittedName>
</protein>
<sequence>AEKQQKSVAPQIELTEISDEELARQQMYIFREYGFSEHISLMPGEDNQWTIEKYSNADLTGRFNVRVESGSAMPKSNAQMRSTIEGLHKMGFLDVSNPSTLRHILITFGMRDLMPQIDVDLRDAQRENDRFMALTRGEPTGRPPGHRPGIDNDQVHLAEHIRLAKTDAFIELERAAEQGDQGAQLFVFLWYDHIKQTLNPSKWPWRRRPPRSLTRRALTAHRVAPEGPRKRFSPAKAMSRNSKPEKYSSPRSG</sequence>
<reference evidence="2" key="1">
    <citation type="journal article" date="2015" name="Nature">
        <title>Complex archaea that bridge the gap between prokaryotes and eukaryotes.</title>
        <authorList>
            <person name="Spang A."/>
            <person name="Saw J.H."/>
            <person name="Jorgensen S.L."/>
            <person name="Zaremba-Niedzwiedzka K."/>
            <person name="Martijn J."/>
            <person name="Lind A.E."/>
            <person name="van Eijk R."/>
            <person name="Schleper C."/>
            <person name="Guy L."/>
            <person name="Ettema T.J."/>
        </authorList>
    </citation>
    <scope>NUCLEOTIDE SEQUENCE</scope>
</reference>
<organism evidence="2">
    <name type="scientific">marine sediment metagenome</name>
    <dbReference type="NCBI Taxonomy" id="412755"/>
    <lineage>
        <taxon>unclassified sequences</taxon>
        <taxon>metagenomes</taxon>
        <taxon>ecological metagenomes</taxon>
    </lineage>
</organism>
<dbReference type="AlphaFoldDB" id="A0A0F9K1Q9"/>
<feature type="compositionally biased region" description="Basic residues" evidence="1">
    <location>
        <begin position="204"/>
        <end position="214"/>
    </location>
</feature>
<evidence type="ECO:0000313" key="2">
    <source>
        <dbReference type="EMBL" id="KKM16033.1"/>
    </source>
</evidence>
<feature type="region of interest" description="Disordered" evidence="1">
    <location>
        <begin position="204"/>
        <end position="253"/>
    </location>
</feature>
<comment type="caution">
    <text evidence="2">The sequence shown here is derived from an EMBL/GenBank/DDBJ whole genome shotgun (WGS) entry which is preliminary data.</text>
</comment>
<dbReference type="EMBL" id="LAZR01014767">
    <property type="protein sequence ID" value="KKM16033.1"/>
    <property type="molecule type" value="Genomic_DNA"/>
</dbReference>